<evidence type="ECO:0000313" key="6">
    <source>
        <dbReference type="Proteomes" id="UP000319976"/>
    </source>
</evidence>
<dbReference type="KEGG" id="chya:V22_14920"/>
<dbReference type="GO" id="GO:0003677">
    <property type="term" value="F:DNA binding"/>
    <property type="evidence" value="ECO:0007669"/>
    <property type="project" value="UniProtKB-KW"/>
</dbReference>
<dbReference type="PRINTS" id="PR00037">
    <property type="entry name" value="HTHLACR"/>
</dbReference>
<gene>
    <name evidence="5" type="primary">srlR_2</name>
    <name evidence="5" type="ORF">V22_14920</name>
</gene>
<evidence type="ECO:0000256" key="1">
    <source>
        <dbReference type="ARBA" id="ARBA00023015"/>
    </source>
</evidence>
<reference evidence="5 6" key="1">
    <citation type="submission" date="2019-02" db="EMBL/GenBank/DDBJ databases">
        <title>Deep-cultivation of Planctomycetes and their phenomic and genomic characterization uncovers novel biology.</title>
        <authorList>
            <person name="Wiegand S."/>
            <person name="Jogler M."/>
            <person name="Boedeker C."/>
            <person name="Pinto D."/>
            <person name="Vollmers J."/>
            <person name="Rivas-Marin E."/>
            <person name="Kohn T."/>
            <person name="Peeters S.H."/>
            <person name="Heuer A."/>
            <person name="Rast P."/>
            <person name="Oberbeckmann S."/>
            <person name="Bunk B."/>
            <person name="Jeske O."/>
            <person name="Meyerdierks A."/>
            <person name="Storesund J.E."/>
            <person name="Kallscheuer N."/>
            <person name="Luecker S."/>
            <person name="Lage O.M."/>
            <person name="Pohl T."/>
            <person name="Merkel B.J."/>
            <person name="Hornburger P."/>
            <person name="Mueller R.-W."/>
            <person name="Bruemmer F."/>
            <person name="Labrenz M."/>
            <person name="Spormann A.M."/>
            <person name="Op den Camp H."/>
            <person name="Overmann J."/>
            <person name="Amann R."/>
            <person name="Jetten M.S.M."/>
            <person name="Mascher T."/>
            <person name="Medema M.H."/>
            <person name="Devos D.P."/>
            <person name="Kaster A.-K."/>
            <person name="Ovreas L."/>
            <person name="Rohde M."/>
            <person name="Galperin M.Y."/>
            <person name="Jogler C."/>
        </authorList>
    </citation>
    <scope>NUCLEOTIDE SEQUENCE [LARGE SCALE GENOMIC DNA]</scope>
    <source>
        <strain evidence="5 6">V22</strain>
    </source>
</reference>
<dbReference type="Gene3D" id="1.10.10.10">
    <property type="entry name" value="Winged helix-like DNA-binding domain superfamily/Winged helix DNA-binding domain"/>
    <property type="match status" value="1"/>
</dbReference>
<accession>A0A517T7B0</accession>
<dbReference type="Gene3D" id="3.40.50.1360">
    <property type="match status" value="1"/>
</dbReference>
<protein>
    <submittedName>
        <fullName evidence="5">Glucitol operon repressor</fullName>
    </submittedName>
</protein>
<evidence type="ECO:0000313" key="5">
    <source>
        <dbReference type="EMBL" id="QDT64261.1"/>
    </source>
</evidence>
<dbReference type="InterPro" id="IPR018356">
    <property type="entry name" value="Tscrpt_reg_HTH_DeoR_CS"/>
</dbReference>
<proteinExistence type="predicted"/>
<dbReference type="InterPro" id="IPR036388">
    <property type="entry name" value="WH-like_DNA-bd_sf"/>
</dbReference>
<keyword evidence="6" id="KW-1185">Reference proteome</keyword>
<keyword evidence="3" id="KW-0804">Transcription</keyword>
<evidence type="ECO:0000256" key="2">
    <source>
        <dbReference type="ARBA" id="ARBA00023125"/>
    </source>
</evidence>
<dbReference type="SMART" id="SM01134">
    <property type="entry name" value="DeoRC"/>
    <property type="match status" value="1"/>
</dbReference>
<dbReference type="SUPFAM" id="SSF46785">
    <property type="entry name" value="Winged helix' DNA-binding domain"/>
    <property type="match status" value="1"/>
</dbReference>
<keyword evidence="1" id="KW-0805">Transcription regulation</keyword>
<dbReference type="RefSeq" id="WP_145261268.1">
    <property type="nucleotide sequence ID" value="NZ_CP036316.1"/>
</dbReference>
<dbReference type="InterPro" id="IPR036390">
    <property type="entry name" value="WH_DNA-bd_sf"/>
</dbReference>
<organism evidence="5 6">
    <name type="scientific">Calycomorphotria hydatis</name>
    <dbReference type="NCBI Taxonomy" id="2528027"/>
    <lineage>
        <taxon>Bacteria</taxon>
        <taxon>Pseudomonadati</taxon>
        <taxon>Planctomycetota</taxon>
        <taxon>Planctomycetia</taxon>
        <taxon>Planctomycetales</taxon>
        <taxon>Planctomycetaceae</taxon>
        <taxon>Calycomorphotria</taxon>
    </lineage>
</organism>
<dbReference type="OrthoDB" id="9798651at2"/>
<dbReference type="InterPro" id="IPR014036">
    <property type="entry name" value="DeoR-like_C"/>
</dbReference>
<name>A0A517T7B0_9PLAN</name>
<dbReference type="AlphaFoldDB" id="A0A517T7B0"/>
<dbReference type="InterPro" id="IPR050313">
    <property type="entry name" value="Carb_Metab_HTH_regulators"/>
</dbReference>
<dbReference type="EMBL" id="CP036316">
    <property type="protein sequence ID" value="QDT64261.1"/>
    <property type="molecule type" value="Genomic_DNA"/>
</dbReference>
<dbReference type="PANTHER" id="PTHR30363">
    <property type="entry name" value="HTH-TYPE TRANSCRIPTIONAL REGULATOR SRLR-RELATED"/>
    <property type="match status" value="1"/>
</dbReference>
<dbReference type="Proteomes" id="UP000319976">
    <property type="component" value="Chromosome"/>
</dbReference>
<dbReference type="SUPFAM" id="SSF100950">
    <property type="entry name" value="NagB/RpiA/CoA transferase-like"/>
    <property type="match status" value="1"/>
</dbReference>
<dbReference type="SMART" id="SM00420">
    <property type="entry name" value="HTH_DEOR"/>
    <property type="match status" value="1"/>
</dbReference>
<dbReference type="Pfam" id="PF00455">
    <property type="entry name" value="DeoRC"/>
    <property type="match status" value="1"/>
</dbReference>
<keyword evidence="2" id="KW-0238">DNA-binding</keyword>
<feature type="domain" description="HTH deoR-type" evidence="4">
    <location>
        <begin position="3"/>
        <end position="58"/>
    </location>
</feature>
<dbReference type="PANTHER" id="PTHR30363:SF44">
    <property type="entry name" value="AGA OPERON TRANSCRIPTIONAL REPRESSOR-RELATED"/>
    <property type="match status" value="1"/>
</dbReference>
<dbReference type="PROSITE" id="PS51000">
    <property type="entry name" value="HTH_DEOR_2"/>
    <property type="match status" value="1"/>
</dbReference>
<sequence>MMRVERHRAILNELSDNGTAKVTDLARILTVTEETIRRDLTDLSRQGKLMRTHGGAVSVGHDDGRADLPFLRRSRMNQSNKEAIAFAARELIRPGTIISLDPSTTCWYLAKILPNIDLRVVTNSVEICMELAKKSGIEVISPGGHFDAEALAYVGSRAERSLADFNIDQFFFSCRGVDKERGLSEATELHAEYKIRSIELAQESILLADSSKFGLSSGVYFSPLHKVDTLITESTVDAEWSEYIRSTGIDLHLADV</sequence>
<dbReference type="GO" id="GO:0003700">
    <property type="term" value="F:DNA-binding transcription factor activity"/>
    <property type="evidence" value="ECO:0007669"/>
    <property type="project" value="InterPro"/>
</dbReference>
<evidence type="ECO:0000259" key="4">
    <source>
        <dbReference type="PROSITE" id="PS51000"/>
    </source>
</evidence>
<evidence type="ECO:0000256" key="3">
    <source>
        <dbReference type="ARBA" id="ARBA00023163"/>
    </source>
</evidence>
<dbReference type="InterPro" id="IPR037171">
    <property type="entry name" value="NagB/RpiA_transferase-like"/>
</dbReference>
<dbReference type="Pfam" id="PF08220">
    <property type="entry name" value="HTH_DeoR"/>
    <property type="match status" value="1"/>
</dbReference>
<dbReference type="PROSITE" id="PS00894">
    <property type="entry name" value="HTH_DEOR_1"/>
    <property type="match status" value="1"/>
</dbReference>
<dbReference type="InterPro" id="IPR001034">
    <property type="entry name" value="DeoR_HTH"/>
</dbReference>